<feature type="transmembrane region" description="Helical" evidence="11">
    <location>
        <begin position="6"/>
        <end position="35"/>
    </location>
</feature>
<organism evidence="13 14">
    <name type="scientific">Streptomyces bluensis</name>
    <dbReference type="NCBI Taxonomy" id="33897"/>
    <lineage>
        <taxon>Bacteria</taxon>
        <taxon>Bacillati</taxon>
        <taxon>Actinomycetota</taxon>
        <taxon>Actinomycetes</taxon>
        <taxon>Kitasatosporales</taxon>
        <taxon>Streptomycetaceae</taxon>
        <taxon>Streptomyces</taxon>
    </lineage>
</organism>
<dbReference type="InterPro" id="IPR001505">
    <property type="entry name" value="Copper_CuA"/>
</dbReference>
<comment type="subcellular location">
    <subcellularLocation>
        <location evidence="1">Membrane</location>
    </subcellularLocation>
</comment>
<dbReference type="EMBL" id="JBIAWJ010000002">
    <property type="protein sequence ID" value="MFF4520764.1"/>
    <property type="molecule type" value="Genomic_DNA"/>
</dbReference>
<evidence type="ECO:0000313" key="13">
    <source>
        <dbReference type="EMBL" id="MFF4520764.1"/>
    </source>
</evidence>
<dbReference type="PROSITE" id="PS50857">
    <property type="entry name" value="COX2_CUA"/>
    <property type="match status" value="1"/>
</dbReference>
<dbReference type="Gene3D" id="2.60.40.420">
    <property type="entry name" value="Cupredoxins - blue copper proteins"/>
    <property type="match status" value="1"/>
</dbReference>
<dbReference type="PANTHER" id="PTHR22888">
    <property type="entry name" value="CYTOCHROME C OXIDASE, SUBUNIT II"/>
    <property type="match status" value="1"/>
</dbReference>
<dbReference type="RefSeq" id="WP_387883722.1">
    <property type="nucleotide sequence ID" value="NZ_JBIAWJ010000002.1"/>
</dbReference>
<evidence type="ECO:0000256" key="9">
    <source>
        <dbReference type="ARBA" id="ARBA00031399"/>
    </source>
</evidence>
<proteinExistence type="inferred from homology"/>
<dbReference type="PROSITE" id="PS00078">
    <property type="entry name" value="COX2"/>
    <property type="match status" value="1"/>
</dbReference>
<gene>
    <name evidence="13" type="ORF">ACFY1D_04795</name>
</gene>
<comment type="similarity">
    <text evidence="2">Belongs to the cytochrome c oxidase subunit 2 family.</text>
</comment>
<dbReference type="Pfam" id="PF00116">
    <property type="entry name" value="COX2"/>
    <property type="match status" value="1"/>
</dbReference>
<keyword evidence="11" id="KW-0812">Transmembrane</keyword>
<evidence type="ECO:0000256" key="8">
    <source>
        <dbReference type="ARBA" id="ARBA00024688"/>
    </source>
</evidence>
<evidence type="ECO:0000256" key="6">
    <source>
        <dbReference type="ARBA" id="ARBA00023008"/>
    </source>
</evidence>
<dbReference type="InterPro" id="IPR002429">
    <property type="entry name" value="CcO_II-like_C"/>
</dbReference>
<accession>A0ABW6UBL6</accession>
<evidence type="ECO:0000256" key="7">
    <source>
        <dbReference type="ARBA" id="ARBA00023136"/>
    </source>
</evidence>
<evidence type="ECO:0000256" key="3">
    <source>
        <dbReference type="ARBA" id="ARBA00022448"/>
    </source>
</evidence>
<keyword evidence="4" id="KW-0479">Metal-binding</keyword>
<sequence length="218" mass="24528">MNTRHVFGTVFTIESVIAAAVFAVILALLFFAVVFRRAGTGRMPSGRLERPRLEKVYVAALAAVAVFLVAYTAWQNHEEHKPAHRTPVRIDVTAFQWCWTFAHQQTRKPVEVTATCSGAALPTLVIPTGRPVTFRLTSRDVIHSLWVPRLRYKMDAFPDHVNAFTLFVDREGRWIGRCAEFCGYRHHTMDFWIKAVSPEEYDTWLADHGGAASGGTAV</sequence>
<dbReference type="InterPro" id="IPR008972">
    <property type="entry name" value="Cupredoxin"/>
</dbReference>
<comment type="caution">
    <text evidence="13">The sequence shown here is derived from an EMBL/GenBank/DDBJ whole genome shotgun (WGS) entry which is preliminary data.</text>
</comment>
<dbReference type="SUPFAM" id="SSF49503">
    <property type="entry name" value="Cupredoxins"/>
    <property type="match status" value="1"/>
</dbReference>
<evidence type="ECO:0000256" key="5">
    <source>
        <dbReference type="ARBA" id="ARBA00022982"/>
    </source>
</evidence>
<keyword evidence="11" id="KW-1133">Transmembrane helix</keyword>
<reference evidence="13 14" key="1">
    <citation type="submission" date="2024-10" db="EMBL/GenBank/DDBJ databases">
        <title>The Natural Products Discovery Center: Release of the First 8490 Sequenced Strains for Exploring Actinobacteria Biosynthetic Diversity.</title>
        <authorList>
            <person name="Kalkreuter E."/>
            <person name="Kautsar S.A."/>
            <person name="Yang D."/>
            <person name="Bader C.D."/>
            <person name="Teijaro C.N."/>
            <person name="Fluegel L."/>
            <person name="Davis C.M."/>
            <person name="Simpson J.R."/>
            <person name="Lauterbach L."/>
            <person name="Steele A.D."/>
            <person name="Gui C."/>
            <person name="Meng S."/>
            <person name="Li G."/>
            <person name="Viehrig K."/>
            <person name="Ye F."/>
            <person name="Su P."/>
            <person name="Kiefer A.F."/>
            <person name="Nichols A."/>
            <person name="Cepeda A.J."/>
            <person name="Yan W."/>
            <person name="Fan B."/>
            <person name="Jiang Y."/>
            <person name="Adhikari A."/>
            <person name="Zheng C.-J."/>
            <person name="Schuster L."/>
            <person name="Cowan T.M."/>
            <person name="Smanski M.J."/>
            <person name="Chevrette M.G."/>
            <person name="De Carvalho L.P.S."/>
            <person name="Shen B."/>
        </authorList>
    </citation>
    <scope>NUCLEOTIDE SEQUENCE [LARGE SCALE GENOMIC DNA]</scope>
    <source>
        <strain evidence="13 14">NPDC001390</strain>
    </source>
</reference>
<keyword evidence="14" id="KW-1185">Reference proteome</keyword>
<evidence type="ECO:0000256" key="10">
    <source>
        <dbReference type="ARBA" id="ARBA00047816"/>
    </source>
</evidence>
<evidence type="ECO:0000256" key="11">
    <source>
        <dbReference type="SAM" id="Phobius"/>
    </source>
</evidence>
<protein>
    <recommendedName>
        <fullName evidence="9">Cytochrome aa3 subunit 2</fullName>
    </recommendedName>
</protein>
<feature type="domain" description="Cytochrome oxidase subunit II copper A binding" evidence="12">
    <location>
        <begin position="85"/>
        <end position="207"/>
    </location>
</feature>
<dbReference type="Proteomes" id="UP001602058">
    <property type="component" value="Unassembled WGS sequence"/>
</dbReference>
<evidence type="ECO:0000256" key="4">
    <source>
        <dbReference type="ARBA" id="ARBA00022723"/>
    </source>
</evidence>
<comment type="catalytic activity">
    <reaction evidence="10">
        <text>4 Fe(II)-[cytochrome c] + O2 + 8 H(+)(in) = 4 Fe(III)-[cytochrome c] + 2 H2O + 4 H(+)(out)</text>
        <dbReference type="Rhea" id="RHEA:11436"/>
        <dbReference type="Rhea" id="RHEA-COMP:10350"/>
        <dbReference type="Rhea" id="RHEA-COMP:14399"/>
        <dbReference type="ChEBI" id="CHEBI:15377"/>
        <dbReference type="ChEBI" id="CHEBI:15378"/>
        <dbReference type="ChEBI" id="CHEBI:15379"/>
        <dbReference type="ChEBI" id="CHEBI:29033"/>
        <dbReference type="ChEBI" id="CHEBI:29034"/>
        <dbReference type="EC" id="7.1.1.9"/>
    </reaction>
</comment>
<name>A0ABW6UBL6_9ACTN</name>
<keyword evidence="5" id="KW-0249">Electron transport</keyword>
<feature type="transmembrane region" description="Helical" evidence="11">
    <location>
        <begin position="56"/>
        <end position="74"/>
    </location>
</feature>
<comment type="function">
    <text evidence="8">Subunits I and II form the functional core of the enzyme complex. Electrons originating in cytochrome c are transferred via heme a and Cu(A) to the binuclear center formed by heme a3 and Cu(B).</text>
</comment>
<keyword evidence="6" id="KW-0186">Copper</keyword>
<keyword evidence="7 11" id="KW-0472">Membrane</keyword>
<evidence type="ECO:0000259" key="12">
    <source>
        <dbReference type="PROSITE" id="PS50857"/>
    </source>
</evidence>
<keyword evidence="3" id="KW-0813">Transport</keyword>
<dbReference type="InterPro" id="IPR045187">
    <property type="entry name" value="CcO_II"/>
</dbReference>
<evidence type="ECO:0000313" key="14">
    <source>
        <dbReference type="Proteomes" id="UP001602058"/>
    </source>
</evidence>
<dbReference type="PRINTS" id="PR01166">
    <property type="entry name" value="CYCOXIDASEII"/>
</dbReference>
<evidence type="ECO:0000256" key="2">
    <source>
        <dbReference type="ARBA" id="ARBA00007866"/>
    </source>
</evidence>
<evidence type="ECO:0000256" key="1">
    <source>
        <dbReference type="ARBA" id="ARBA00004370"/>
    </source>
</evidence>
<dbReference type="PANTHER" id="PTHR22888:SF9">
    <property type="entry name" value="CYTOCHROME C OXIDASE SUBUNIT 2"/>
    <property type="match status" value="1"/>
</dbReference>